<name>A0AAQ3JRX9_9LILI</name>
<keyword evidence="3 7" id="KW-0187">Copper transport</keyword>
<keyword evidence="7" id="KW-0406">Ion transport</keyword>
<dbReference type="AlphaFoldDB" id="A0AAQ3JRX9"/>
<dbReference type="PANTHER" id="PTHR12483">
    <property type="entry name" value="SOLUTE CARRIER FAMILY 31 COPPER TRANSPORTERS"/>
    <property type="match status" value="1"/>
</dbReference>
<dbReference type="Pfam" id="PF04145">
    <property type="entry name" value="Ctr"/>
    <property type="match status" value="1"/>
</dbReference>
<evidence type="ECO:0000256" key="7">
    <source>
        <dbReference type="RuleBase" id="RU367022"/>
    </source>
</evidence>
<sequence length="136" mass="14173">MRDKDFGPPCARMTFAWGNTTDILFPGWPGAAPRMYAAALGAVFCAAALVEWCNHGRPAQLARSSSGAALSSGLVHAARVGLSYVLMLAVMSFDVGVLIAAVLGHAVGFLAFGCAGFRSLEPWSTEMKTDVGSMGC</sequence>
<dbReference type="GO" id="GO:0005375">
    <property type="term" value="F:copper ion transmembrane transporter activity"/>
    <property type="evidence" value="ECO:0007669"/>
    <property type="project" value="UniProtKB-UniRule"/>
</dbReference>
<organism evidence="8 9">
    <name type="scientific">Canna indica</name>
    <name type="common">Indian-shot</name>
    <dbReference type="NCBI Taxonomy" id="4628"/>
    <lineage>
        <taxon>Eukaryota</taxon>
        <taxon>Viridiplantae</taxon>
        <taxon>Streptophyta</taxon>
        <taxon>Embryophyta</taxon>
        <taxon>Tracheophyta</taxon>
        <taxon>Spermatophyta</taxon>
        <taxon>Magnoliopsida</taxon>
        <taxon>Liliopsida</taxon>
        <taxon>Zingiberales</taxon>
        <taxon>Cannaceae</taxon>
        <taxon>Canna</taxon>
    </lineage>
</organism>
<feature type="transmembrane region" description="Helical" evidence="7">
    <location>
        <begin position="95"/>
        <end position="117"/>
    </location>
</feature>
<evidence type="ECO:0000256" key="5">
    <source>
        <dbReference type="ARBA" id="ARBA00023008"/>
    </source>
</evidence>
<dbReference type="GO" id="GO:0005886">
    <property type="term" value="C:plasma membrane"/>
    <property type="evidence" value="ECO:0007669"/>
    <property type="project" value="TreeGrafter"/>
</dbReference>
<evidence type="ECO:0000313" key="8">
    <source>
        <dbReference type="EMBL" id="WOK94097.1"/>
    </source>
</evidence>
<protein>
    <recommendedName>
        <fullName evidence="7">Copper transport protein</fullName>
    </recommendedName>
</protein>
<evidence type="ECO:0000256" key="6">
    <source>
        <dbReference type="ARBA" id="ARBA00023136"/>
    </source>
</evidence>
<keyword evidence="7" id="KW-0813">Transport</keyword>
<keyword evidence="6 7" id="KW-0472">Membrane</keyword>
<keyword evidence="2 7" id="KW-0812">Transmembrane</keyword>
<dbReference type="Proteomes" id="UP001327560">
    <property type="component" value="Chromosome 1"/>
</dbReference>
<keyword evidence="4 7" id="KW-1133">Transmembrane helix</keyword>
<accession>A0AAQ3JRX9</accession>
<proteinExistence type="inferred from homology"/>
<comment type="subcellular location">
    <subcellularLocation>
        <location evidence="7">Membrane</location>
        <topology evidence="7">Multi-pass membrane protein</topology>
    </subcellularLocation>
</comment>
<dbReference type="InterPro" id="IPR007274">
    <property type="entry name" value="Cop_transporter"/>
</dbReference>
<comment type="similarity">
    <text evidence="1 7">Belongs to the copper transporter (Ctr) (TC 1.A.56) family. SLC31A subfamily.</text>
</comment>
<evidence type="ECO:0000256" key="3">
    <source>
        <dbReference type="ARBA" id="ARBA00022796"/>
    </source>
</evidence>
<dbReference type="EMBL" id="CP136890">
    <property type="protein sequence ID" value="WOK94097.1"/>
    <property type="molecule type" value="Genomic_DNA"/>
</dbReference>
<reference evidence="8 9" key="1">
    <citation type="submission" date="2023-10" db="EMBL/GenBank/DDBJ databases">
        <title>Chromosome-scale genome assembly provides insights into flower coloration mechanisms of Canna indica.</title>
        <authorList>
            <person name="Li C."/>
        </authorList>
    </citation>
    <scope>NUCLEOTIDE SEQUENCE [LARGE SCALE GENOMIC DNA]</scope>
    <source>
        <tissue evidence="8">Flower</tissue>
    </source>
</reference>
<evidence type="ECO:0000256" key="1">
    <source>
        <dbReference type="ARBA" id="ARBA00006921"/>
    </source>
</evidence>
<keyword evidence="5 7" id="KW-0186">Copper</keyword>
<keyword evidence="9" id="KW-1185">Reference proteome</keyword>
<dbReference type="PANTHER" id="PTHR12483:SF117">
    <property type="entry name" value="COPPER TRANSPORTER 3"/>
    <property type="match status" value="1"/>
</dbReference>
<feature type="transmembrane region" description="Helical" evidence="7">
    <location>
        <begin position="35"/>
        <end position="54"/>
    </location>
</feature>
<gene>
    <name evidence="8" type="ORF">Cni_G02799</name>
</gene>
<evidence type="ECO:0000313" key="9">
    <source>
        <dbReference type="Proteomes" id="UP001327560"/>
    </source>
</evidence>
<feature type="transmembrane region" description="Helical" evidence="7">
    <location>
        <begin position="66"/>
        <end position="89"/>
    </location>
</feature>
<evidence type="ECO:0000256" key="4">
    <source>
        <dbReference type="ARBA" id="ARBA00022989"/>
    </source>
</evidence>
<evidence type="ECO:0000256" key="2">
    <source>
        <dbReference type="ARBA" id="ARBA00022692"/>
    </source>
</evidence>